<dbReference type="SUPFAM" id="SSF52833">
    <property type="entry name" value="Thioredoxin-like"/>
    <property type="match status" value="1"/>
</dbReference>
<dbReference type="Gene3D" id="1.10.472.60">
    <property type="entry name" value="putative protein disulfide isomerase domain"/>
    <property type="match status" value="1"/>
</dbReference>
<feature type="domain" description="DSBA-like thioredoxin" evidence="1">
    <location>
        <begin position="9"/>
        <end position="181"/>
    </location>
</feature>
<protein>
    <recommendedName>
        <fullName evidence="1">DSBA-like thioredoxin domain-containing protein</fullName>
    </recommendedName>
</protein>
<dbReference type="InterPro" id="IPR036249">
    <property type="entry name" value="Thioredoxin-like_sf"/>
</dbReference>
<dbReference type="Gene3D" id="3.40.30.10">
    <property type="entry name" value="Glutaredoxin"/>
    <property type="match status" value="1"/>
</dbReference>
<dbReference type="InterPro" id="IPR001853">
    <property type="entry name" value="DSBA-like_thioredoxin_dom"/>
</dbReference>
<dbReference type="Pfam" id="PF01323">
    <property type="entry name" value="DSBA"/>
    <property type="match status" value="1"/>
</dbReference>
<accession>A0ABX2A1R5</accession>
<reference evidence="2 3" key="1">
    <citation type="submission" date="2020-05" db="EMBL/GenBank/DDBJ databases">
        <title>Genomic Encyclopedia of Type Strains, Phase III (KMG-III): the genomes of soil and plant-associated and newly described type strains.</title>
        <authorList>
            <person name="Whitman W."/>
        </authorList>
    </citation>
    <scope>NUCLEOTIDE SEQUENCE [LARGE SCALE GENOMIC DNA]</scope>
    <source>
        <strain evidence="2 3">KCTC 19046</strain>
    </source>
</reference>
<comment type="caution">
    <text evidence="2">The sequence shown here is derived from an EMBL/GenBank/DDBJ whole genome shotgun (WGS) entry which is preliminary data.</text>
</comment>
<dbReference type="EMBL" id="JABEZU010000001">
    <property type="protein sequence ID" value="NOV95533.1"/>
    <property type="molecule type" value="Genomic_DNA"/>
</dbReference>
<keyword evidence="3" id="KW-1185">Reference proteome</keyword>
<name>A0ABX2A1R5_9MICO</name>
<dbReference type="Proteomes" id="UP000757540">
    <property type="component" value="Unassembled WGS sequence"/>
</dbReference>
<organism evidence="2 3">
    <name type="scientific">Isoptericola halotolerans</name>
    <dbReference type="NCBI Taxonomy" id="300560"/>
    <lineage>
        <taxon>Bacteria</taxon>
        <taxon>Bacillati</taxon>
        <taxon>Actinomycetota</taxon>
        <taxon>Actinomycetes</taxon>
        <taxon>Micrococcales</taxon>
        <taxon>Promicromonosporaceae</taxon>
        <taxon>Isoptericola</taxon>
    </lineage>
</organism>
<sequence length="210" mass="22668">MTTKLTYAFDAYCGWCYGFGPAVRQFAADNINRITLEVRSGGLFTGAKAGPISAYPHIPGANQRIADLTGVTFGEDYQRMLEGGTTHMDSADAATALVALRRQAPENALVLASALQRAWYIDGRSLSDVEVVRDIAEEHGLDADAAVEAFRSTDARAEAEEEFRELRRLGVEGYPTLLLHTETGTHRLGGPVSSAAALTEALDRHLDRAA</sequence>
<proteinExistence type="predicted"/>
<evidence type="ECO:0000259" key="1">
    <source>
        <dbReference type="Pfam" id="PF01323"/>
    </source>
</evidence>
<evidence type="ECO:0000313" key="2">
    <source>
        <dbReference type="EMBL" id="NOV95533.1"/>
    </source>
</evidence>
<dbReference type="PANTHER" id="PTHR13887:SF54">
    <property type="entry name" value="DSBA FAMILY PROTEIN"/>
    <property type="match status" value="1"/>
</dbReference>
<dbReference type="CDD" id="cd03025">
    <property type="entry name" value="DsbA_FrnE_like"/>
    <property type="match status" value="1"/>
</dbReference>
<dbReference type="PANTHER" id="PTHR13887">
    <property type="entry name" value="GLUTATHIONE S-TRANSFERASE KAPPA"/>
    <property type="match status" value="1"/>
</dbReference>
<evidence type="ECO:0000313" key="3">
    <source>
        <dbReference type="Proteomes" id="UP000757540"/>
    </source>
</evidence>
<dbReference type="RefSeq" id="WP_171781821.1">
    <property type="nucleotide sequence ID" value="NZ_BAAAML010000002.1"/>
</dbReference>
<gene>
    <name evidence="2" type="ORF">HDG69_000086</name>
</gene>